<gene>
    <name evidence="1" type="ORF">GCM10009096_28080</name>
</gene>
<reference evidence="2" key="1">
    <citation type="journal article" date="2019" name="Int. J. Syst. Evol. Microbiol.">
        <title>The Global Catalogue of Microorganisms (GCM) 10K type strain sequencing project: providing services to taxonomists for standard genome sequencing and annotation.</title>
        <authorList>
            <consortium name="The Broad Institute Genomics Platform"/>
            <consortium name="The Broad Institute Genome Sequencing Center for Infectious Disease"/>
            <person name="Wu L."/>
            <person name="Ma J."/>
        </authorList>
    </citation>
    <scope>NUCLEOTIDE SEQUENCE [LARGE SCALE GENOMIC DNA]</scope>
    <source>
        <strain evidence="2">JCM 14162</strain>
    </source>
</reference>
<proteinExistence type="predicted"/>
<evidence type="ECO:0000313" key="2">
    <source>
        <dbReference type="Proteomes" id="UP001500713"/>
    </source>
</evidence>
<accession>A0ABP3KNU9</accession>
<sequence>MTHKPIKFATFKALGFNFSLFPKPGEMGENCVNFEIRRGSKHMQNSAVNRVNFGQTLYEKACVMCVNFAVDPMLKQVRP</sequence>
<protein>
    <submittedName>
        <fullName evidence="1">Uncharacterized protein</fullName>
    </submittedName>
</protein>
<evidence type="ECO:0000313" key="1">
    <source>
        <dbReference type="EMBL" id="GAA0483946.1"/>
    </source>
</evidence>
<dbReference type="EMBL" id="BAAAEM010000003">
    <property type="protein sequence ID" value="GAA0483946.1"/>
    <property type="molecule type" value="Genomic_DNA"/>
</dbReference>
<dbReference type="RefSeq" id="WP_229956682.1">
    <property type="nucleotide sequence ID" value="NZ_BAAAEM010000003.1"/>
</dbReference>
<name>A0ABP3KNU9_9SPHN</name>
<organism evidence="1 2">
    <name type="scientific">Parasphingorhabdus litoris</name>
    <dbReference type="NCBI Taxonomy" id="394733"/>
    <lineage>
        <taxon>Bacteria</taxon>
        <taxon>Pseudomonadati</taxon>
        <taxon>Pseudomonadota</taxon>
        <taxon>Alphaproteobacteria</taxon>
        <taxon>Sphingomonadales</taxon>
        <taxon>Sphingomonadaceae</taxon>
        <taxon>Parasphingorhabdus</taxon>
    </lineage>
</organism>
<keyword evidence="2" id="KW-1185">Reference proteome</keyword>
<dbReference type="Proteomes" id="UP001500713">
    <property type="component" value="Unassembled WGS sequence"/>
</dbReference>
<comment type="caution">
    <text evidence="1">The sequence shown here is derived from an EMBL/GenBank/DDBJ whole genome shotgun (WGS) entry which is preliminary data.</text>
</comment>